<accession>A0A0V1AQD6</accession>
<organism evidence="1 2">
    <name type="scientific">Trichinella spiralis</name>
    <name type="common">Trichina worm</name>
    <dbReference type="NCBI Taxonomy" id="6334"/>
    <lineage>
        <taxon>Eukaryota</taxon>
        <taxon>Metazoa</taxon>
        <taxon>Ecdysozoa</taxon>
        <taxon>Nematoda</taxon>
        <taxon>Enoplea</taxon>
        <taxon>Dorylaimia</taxon>
        <taxon>Trichinellida</taxon>
        <taxon>Trichinellidae</taxon>
        <taxon>Trichinella</taxon>
    </lineage>
</organism>
<name>A0A0V1AQD6_TRISP</name>
<keyword evidence="2" id="KW-1185">Reference proteome</keyword>
<dbReference type="Proteomes" id="UP000054776">
    <property type="component" value="Unassembled WGS sequence"/>
</dbReference>
<proteinExistence type="predicted"/>
<evidence type="ECO:0000313" key="1">
    <source>
        <dbReference type="EMBL" id="KRY27008.1"/>
    </source>
</evidence>
<evidence type="ECO:0000313" key="2">
    <source>
        <dbReference type="Proteomes" id="UP000054776"/>
    </source>
</evidence>
<protein>
    <submittedName>
        <fullName evidence="1">Uncharacterized protein</fullName>
    </submittedName>
</protein>
<comment type="caution">
    <text evidence="1">The sequence shown here is derived from an EMBL/GenBank/DDBJ whole genome shotgun (WGS) entry which is preliminary data.</text>
</comment>
<dbReference type="AlphaFoldDB" id="A0A0V1AQD6"/>
<reference evidence="1 2" key="1">
    <citation type="submission" date="2015-01" db="EMBL/GenBank/DDBJ databases">
        <title>Evolution of Trichinella species and genotypes.</title>
        <authorList>
            <person name="Korhonen P.K."/>
            <person name="Edoardo P."/>
            <person name="Giuseppe L.R."/>
            <person name="Gasser R.B."/>
        </authorList>
    </citation>
    <scope>NUCLEOTIDE SEQUENCE [LARGE SCALE GENOMIC DNA]</scope>
    <source>
        <strain evidence="1">ISS3</strain>
    </source>
</reference>
<sequence length="47" mass="5349">MIASLRRAVKVRRRFSCDEDDQQHIQRSAAPEIQVRKFSCTKGGDSA</sequence>
<gene>
    <name evidence="1" type="ORF">T01_3172</name>
</gene>
<dbReference type="InParanoid" id="A0A0V1AQD6"/>
<dbReference type="EMBL" id="JYDH01000296">
    <property type="protein sequence ID" value="KRY27008.1"/>
    <property type="molecule type" value="Genomic_DNA"/>
</dbReference>